<proteinExistence type="predicted"/>
<dbReference type="EMBL" id="MT142432">
    <property type="protein sequence ID" value="QJA80695.1"/>
    <property type="molecule type" value="Genomic_DNA"/>
</dbReference>
<dbReference type="AlphaFoldDB" id="A0A6M3KGZ3"/>
<accession>A0A6M3KGZ3</accession>
<protein>
    <submittedName>
        <fullName evidence="1">Uncharacterized protein</fullName>
    </submittedName>
</protein>
<organism evidence="1">
    <name type="scientific">viral metagenome</name>
    <dbReference type="NCBI Taxonomy" id="1070528"/>
    <lineage>
        <taxon>unclassified sequences</taxon>
        <taxon>metagenomes</taxon>
        <taxon>organismal metagenomes</taxon>
    </lineage>
</organism>
<reference evidence="1" key="1">
    <citation type="submission" date="2020-03" db="EMBL/GenBank/DDBJ databases">
        <title>The deep terrestrial virosphere.</title>
        <authorList>
            <person name="Holmfeldt K."/>
            <person name="Nilsson E."/>
            <person name="Simone D."/>
            <person name="Lopez-Fernandez M."/>
            <person name="Wu X."/>
            <person name="de Brujin I."/>
            <person name="Lundin D."/>
            <person name="Andersson A."/>
            <person name="Bertilsson S."/>
            <person name="Dopson M."/>
        </authorList>
    </citation>
    <scope>NUCLEOTIDE SEQUENCE</scope>
    <source>
        <strain evidence="1">MM415A00670</strain>
    </source>
</reference>
<evidence type="ECO:0000313" key="1">
    <source>
        <dbReference type="EMBL" id="QJA80695.1"/>
    </source>
</evidence>
<name>A0A6M3KGZ3_9ZZZZ</name>
<sequence length="88" mass="9646">MGATLTPVVYVLRAGPEHEEYGDPYEFAATVTVVDGTAYLQGAAAKMDLKTGKAIVTALKQQGIRRIKWEKKTGGTTIKRDYGIWSKK</sequence>
<gene>
    <name evidence="1" type="ORF">MM415A00670_0004</name>
</gene>